<dbReference type="Proteomes" id="UP001357733">
    <property type="component" value="Unassembled WGS sequence"/>
</dbReference>
<dbReference type="NCBIfam" id="TIGR00199">
    <property type="entry name" value="PncC_domain"/>
    <property type="match status" value="1"/>
</dbReference>
<dbReference type="Pfam" id="PF02464">
    <property type="entry name" value="CinA"/>
    <property type="match status" value="1"/>
</dbReference>
<dbReference type="InterPro" id="IPR036653">
    <property type="entry name" value="CinA-like_C"/>
</dbReference>
<keyword evidence="3" id="KW-1185">Reference proteome</keyword>
<dbReference type="AlphaFoldDB" id="A0AAW9MMF4"/>
<accession>A0AAW9MMF4</accession>
<dbReference type="InterPro" id="IPR008136">
    <property type="entry name" value="CinA_C"/>
</dbReference>
<sequence>MKISIYIDRDWAENKNIFLLFKKLRKLSIDRRLEIKKIATFKYNAKNIEKIINNKDENKIIISAKNKYIAKAKVNSSHFENYTDKNTIFLDENLINLNEEFSKLEKNSYLISYKFFGISKRDLREKLILDFKKYNILVKIKGFKLNDELILTIKFKNDSYLKTDLSFIDDLFASEYKEYYIGKNYKSAEESLFSEIKKRNINLITGESITGGLVAAKFINNKGASNYIKESFIVYSNEAKIKTLGVRKNTLDKYTAVSKQTLIEMLKGLERKNTLAIATSGYADGERDICGIVYFGAYYNGRFRLVRKRYRGKRNEVRENASKDALLNAYILLKSL</sequence>
<dbReference type="EMBL" id="JAYKOT010000001">
    <property type="protein sequence ID" value="MEB3428678.1"/>
    <property type="molecule type" value="Genomic_DNA"/>
</dbReference>
<dbReference type="SUPFAM" id="SSF142433">
    <property type="entry name" value="CinA-like"/>
    <property type="match status" value="1"/>
</dbReference>
<organism evidence="2 3">
    <name type="scientific">Citroniella saccharovorans</name>
    <dbReference type="NCBI Taxonomy" id="2053367"/>
    <lineage>
        <taxon>Bacteria</taxon>
        <taxon>Bacillati</taxon>
        <taxon>Bacillota</taxon>
        <taxon>Tissierellia</taxon>
        <taxon>Tissierellales</taxon>
        <taxon>Peptoniphilaceae</taxon>
        <taxon>Citroniella</taxon>
    </lineage>
</organism>
<protein>
    <submittedName>
        <fullName evidence="2">Nicotinamide-nucleotide amidohydrolase family protein</fullName>
    </submittedName>
</protein>
<dbReference type="Gene3D" id="3.90.950.20">
    <property type="entry name" value="CinA-like"/>
    <property type="match status" value="1"/>
</dbReference>
<dbReference type="RefSeq" id="WP_324618713.1">
    <property type="nucleotide sequence ID" value="NZ_JAYKOT010000001.1"/>
</dbReference>
<name>A0AAW9MMF4_9FIRM</name>
<reference evidence="2 3" key="1">
    <citation type="submission" date="2024-01" db="EMBL/GenBank/DDBJ databases">
        <title>Complete genome sequence of Citroniella saccharovorans strain M6.X9, isolated from human fecal sample.</title>
        <authorList>
            <person name="Cheng G."/>
            <person name="Westerholm M."/>
            <person name="Schnurer A."/>
        </authorList>
    </citation>
    <scope>NUCLEOTIDE SEQUENCE [LARGE SCALE GENOMIC DNA]</scope>
    <source>
        <strain evidence="2 3">DSM 29873</strain>
    </source>
</reference>
<comment type="caution">
    <text evidence="2">The sequence shown here is derived from an EMBL/GenBank/DDBJ whole genome shotgun (WGS) entry which is preliminary data.</text>
</comment>
<gene>
    <name evidence="2" type="ORF">VLK81_01325</name>
</gene>
<proteinExistence type="predicted"/>
<evidence type="ECO:0000259" key="1">
    <source>
        <dbReference type="Pfam" id="PF02464"/>
    </source>
</evidence>
<evidence type="ECO:0000313" key="2">
    <source>
        <dbReference type="EMBL" id="MEB3428678.1"/>
    </source>
</evidence>
<feature type="domain" description="CinA C-terminal" evidence="1">
    <location>
        <begin position="187"/>
        <end position="327"/>
    </location>
</feature>
<evidence type="ECO:0000313" key="3">
    <source>
        <dbReference type="Proteomes" id="UP001357733"/>
    </source>
</evidence>